<gene>
    <name evidence="1" type="ordered locus">ETAF_2125</name>
</gene>
<sequence>MTPLGGRMPEAHFSPAERLGAGKMLEHIFLCLIRKIQ</sequence>
<proteinExistence type="predicted"/>
<dbReference type="HOGENOM" id="CLU_3343114_0_0_6"/>
<protein>
    <submittedName>
        <fullName evidence="1">Uncharacterized protein</fullName>
    </submittedName>
</protein>
<name>A0A0H3DSB5_EDWTF</name>
<dbReference type="KEGG" id="etd:ETAF_2125"/>
<evidence type="ECO:0000313" key="2">
    <source>
        <dbReference type="Proteomes" id="UP000002230"/>
    </source>
</evidence>
<dbReference type="EMBL" id="CP002154">
    <property type="protein sequence ID" value="ADM42231.1"/>
    <property type="molecule type" value="Genomic_DNA"/>
</dbReference>
<dbReference type="Proteomes" id="UP000002230">
    <property type="component" value="Chromosome"/>
</dbReference>
<reference evidence="2" key="1">
    <citation type="submission" date="2010-08" db="EMBL/GenBank/DDBJ databases">
        <title>Genome comparisons of Edwardsiella bacteria analysed using deep sequencing technology.</title>
        <authorList>
            <person name="van Soest J.J."/>
            <person name="Henkel C.V."/>
            <person name="Jansen H.J."/>
            <person name="van den Hondel C.A.M.J.J."/>
            <person name="Bloemberg G.V."/>
            <person name="Meijer A.H."/>
            <person name="Spaink H.P."/>
        </authorList>
    </citation>
    <scope>NUCLEOTIDE SEQUENCE [LARGE SCALE GENOMIC DNA]</scope>
    <source>
        <strain evidence="2">FL6-60</strain>
    </source>
</reference>
<accession>A0A0H3DSB5</accession>
<organism evidence="1 2">
    <name type="scientific">Edwardsiella tarda (strain FL6-60)</name>
    <dbReference type="NCBI Taxonomy" id="718251"/>
    <lineage>
        <taxon>Bacteria</taxon>
        <taxon>Pseudomonadati</taxon>
        <taxon>Pseudomonadota</taxon>
        <taxon>Gammaproteobacteria</taxon>
        <taxon>Enterobacterales</taxon>
        <taxon>Hafniaceae</taxon>
        <taxon>Edwardsiella</taxon>
    </lineage>
</organism>
<reference evidence="1 2" key="2">
    <citation type="journal article" date="2011" name="BMC Immunol.">
        <title>Comparison of static immersion and intravenous injection systems for exposure of zebrafish embryos to the natural pathogen Edwardsiella tarda.</title>
        <authorList>
            <person name="van Soest J.J."/>
            <person name="Stockhammer O.W."/>
            <person name="Ordas A."/>
            <person name="Bloemberg G.V."/>
            <person name="Spaink H.P."/>
            <person name="Meijer A.H."/>
        </authorList>
    </citation>
    <scope>NUCLEOTIDE SEQUENCE [LARGE SCALE GENOMIC DNA]</scope>
    <source>
        <strain evidence="1 2">FL6-60</strain>
    </source>
</reference>
<dbReference type="AlphaFoldDB" id="A0A0H3DSB5"/>
<dbReference type="PATRIC" id="fig|718251.5.peg.2207"/>
<evidence type="ECO:0000313" key="1">
    <source>
        <dbReference type="EMBL" id="ADM42231.1"/>
    </source>
</evidence>
<keyword evidence="2" id="KW-1185">Reference proteome</keyword>